<keyword evidence="4" id="KW-1185">Reference proteome</keyword>
<evidence type="ECO:0000313" key="3">
    <source>
        <dbReference type="EMBL" id="RYQ95676.1"/>
    </source>
</evidence>
<evidence type="ECO:0000256" key="1">
    <source>
        <dbReference type="SAM" id="MobiDB-lite"/>
    </source>
</evidence>
<dbReference type="InterPro" id="IPR004332">
    <property type="entry name" value="Transposase_MuDR"/>
</dbReference>
<gene>
    <name evidence="3" type="ORF">Ahy_B08g091018</name>
</gene>
<dbReference type="Proteomes" id="UP000289738">
    <property type="component" value="Chromosome B08"/>
</dbReference>
<sequence>MRNSNNGVIFECESPSLLRTRRANSLSKLKSMILTHVSSGERKKVGKVGYRMLAPMGNGVFRFRLFCLDGDEHVRLMFDVHRRIMGKQVMELSAEARDVGSGASGSSNFVQDDHPLAPQPLHSTSPVVDMDVEDEKSDKEYVFDSHESGSSDDDDEDEFIPETPVGNSIFEYEDVNYNTDDGVEFRVGHRFRSRETVLQGMENYIVRRSTEYRVVKSDRLKYHVHFRQLTDGCPWSLCVAFRLNLGY</sequence>
<organism evidence="3 4">
    <name type="scientific">Arachis hypogaea</name>
    <name type="common">Peanut</name>
    <dbReference type="NCBI Taxonomy" id="3818"/>
    <lineage>
        <taxon>Eukaryota</taxon>
        <taxon>Viridiplantae</taxon>
        <taxon>Streptophyta</taxon>
        <taxon>Embryophyta</taxon>
        <taxon>Tracheophyta</taxon>
        <taxon>Spermatophyta</taxon>
        <taxon>Magnoliopsida</taxon>
        <taxon>eudicotyledons</taxon>
        <taxon>Gunneridae</taxon>
        <taxon>Pentapetalae</taxon>
        <taxon>rosids</taxon>
        <taxon>fabids</taxon>
        <taxon>Fabales</taxon>
        <taxon>Fabaceae</taxon>
        <taxon>Papilionoideae</taxon>
        <taxon>50 kb inversion clade</taxon>
        <taxon>dalbergioids sensu lato</taxon>
        <taxon>Dalbergieae</taxon>
        <taxon>Pterocarpus clade</taxon>
        <taxon>Arachis</taxon>
    </lineage>
</organism>
<dbReference type="Pfam" id="PF03108">
    <property type="entry name" value="DBD_Tnp_Mut"/>
    <property type="match status" value="1"/>
</dbReference>
<proteinExistence type="predicted"/>
<dbReference type="AlphaFoldDB" id="A0A444Y1D0"/>
<dbReference type="EMBL" id="SDMP01000018">
    <property type="protein sequence ID" value="RYQ95676.1"/>
    <property type="molecule type" value="Genomic_DNA"/>
</dbReference>
<protein>
    <recommendedName>
        <fullName evidence="2">Transposase MuDR plant domain-containing protein</fullName>
    </recommendedName>
</protein>
<comment type="caution">
    <text evidence="3">The sequence shown here is derived from an EMBL/GenBank/DDBJ whole genome shotgun (WGS) entry which is preliminary data.</text>
</comment>
<accession>A0A444Y1D0</accession>
<evidence type="ECO:0000259" key="2">
    <source>
        <dbReference type="Pfam" id="PF03108"/>
    </source>
</evidence>
<name>A0A444Y1D0_ARAHY</name>
<reference evidence="3 4" key="1">
    <citation type="submission" date="2019-01" db="EMBL/GenBank/DDBJ databases">
        <title>Sequencing of cultivated peanut Arachis hypogaea provides insights into genome evolution and oil improvement.</title>
        <authorList>
            <person name="Chen X."/>
        </authorList>
    </citation>
    <scope>NUCLEOTIDE SEQUENCE [LARGE SCALE GENOMIC DNA]</scope>
    <source>
        <strain evidence="4">cv. Fuhuasheng</strain>
        <tissue evidence="3">Leaves</tissue>
    </source>
</reference>
<feature type="domain" description="Transposase MuDR plant" evidence="2">
    <location>
        <begin position="183"/>
        <end position="240"/>
    </location>
</feature>
<feature type="region of interest" description="Disordered" evidence="1">
    <location>
        <begin position="96"/>
        <end position="128"/>
    </location>
</feature>
<evidence type="ECO:0000313" key="4">
    <source>
        <dbReference type="Proteomes" id="UP000289738"/>
    </source>
</evidence>